<accession>A0A7U7GB21</accession>
<proteinExistence type="predicted"/>
<dbReference type="Proteomes" id="UP000019184">
    <property type="component" value="Unassembled WGS sequence"/>
</dbReference>
<reference evidence="1 2" key="1">
    <citation type="journal article" date="2014" name="ISME J.">
        <title>Candidatus Competibacter-lineage genomes retrieved from metagenomes reveal functional metabolic diversity.</title>
        <authorList>
            <person name="McIlroy S.J."/>
            <person name="Albertsen M."/>
            <person name="Andresen E.K."/>
            <person name="Saunders A.M."/>
            <person name="Kristiansen R."/>
            <person name="Stokholm-Bjerregaard M."/>
            <person name="Nielsen K.L."/>
            <person name="Nielsen P.H."/>
        </authorList>
    </citation>
    <scope>NUCLEOTIDE SEQUENCE [LARGE SCALE GENOMIC DNA]</scope>
    <source>
        <strain evidence="1 2">Run_B_J11</strain>
    </source>
</reference>
<organism evidence="1 2">
    <name type="scientific">Candidatus Contendobacter odensis Run_B_J11</name>
    <dbReference type="NCBI Taxonomy" id="1400861"/>
    <lineage>
        <taxon>Bacteria</taxon>
        <taxon>Pseudomonadati</taxon>
        <taxon>Pseudomonadota</taxon>
        <taxon>Gammaproteobacteria</taxon>
        <taxon>Candidatus Competibacteraceae</taxon>
        <taxon>Candidatus Contendibacter</taxon>
    </lineage>
</organism>
<evidence type="ECO:0000313" key="1">
    <source>
        <dbReference type="EMBL" id="CDH44797.1"/>
    </source>
</evidence>
<comment type="caution">
    <text evidence="1">The sequence shown here is derived from an EMBL/GenBank/DDBJ whole genome shotgun (WGS) entry which is preliminary data.</text>
</comment>
<dbReference type="AlphaFoldDB" id="A0A7U7GB21"/>
<evidence type="ECO:0000313" key="2">
    <source>
        <dbReference type="Proteomes" id="UP000019184"/>
    </source>
</evidence>
<dbReference type="EMBL" id="CBTK010000100">
    <property type="protein sequence ID" value="CDH44797.1"/>
    <property type="molecule type" value="Genomic_DNA"/>
</dbReference>
<gene>
    <name evidence="1" type="ORF">BN874_1890011</name>
</gene>
<dbReference type="OrthoDB" id="6064994at2"/>
<dbReference type="RefSeq" id="WP_034431975.1">
    <property type="nucleotide sequence ID" value="NZ_CBTK010000100.1"/>
</dbReference>
<protein>
    <submittedName>
        <fullName evidence="1">Uncharacterized protein</fullName>
    </submittedName>
</protein>
<sequence>MSLILLRPTGLAGLWVGLCAVTITALAQHPSSPFDFSAKLGWVDDACFVSTRAGLPNKTPVTVIFTGKRQRIIRAYIQKPVATDDFKACQPLSENRREVNAKPGIAFYALAADKELKGIVGIGIIGPTGTLLQTRSMVYTDLDSDGRREHFGHCMTSEGIRYQANEADEAKPIWTGYYYLGYDTEPTCK</sequence>
<name>A0A7U7GB21_9GAMM</name>
<keyword evidence="2" id="KW-1185">Reference proteome</keyword>